<dbReference type="AlphaFoldDB" id="A0A9P4W731"/>
<evidence type="ECO:0000313" key="1">
    <source>
        <dbReference type="EMBL" id="KAF2994155.1"/>
    </source>
</evidence>
<protein>
    <submittedName>
        <fullName evidence="1">Uncharacterized protein</fullName>
    </submittedName>
</protein>
<dbReference type="EMBL" id="SWKU01000043">
    <property type="protein sequence ID" value="KAF2994155.1"/>
    <property type="molecule type" value="Genomic_DNA"/>
</dbReference>
<comment type="caution">
    <text evidence="1">The sequence shown here is derived from an EMBL/GenBank/DDBJ whole genome shotgun (WGS) entry which is preliminary data.</text>
</comment>
<accession>A0A9P4W731</accession>
<name>A0A9P4W731_CURKU</name>
<proteinExistence type="predicted"/>
<sequence length="58" mass="5809">MVEVDVGIPETVTKTVCGSAGKKTDFVAGGVPSSSSSGKRLVVVTVMKTVACGLLVVL</sequence>
<keyword evidence="2" id="KW-1185">Reference proteome</keyword>
<evidence type="ECO:0000313" key="2">
    <source>
        <dbReference type="Proteomes" id="UP000801428"/>
    </source>
</evidence>
<gene>
    <name evidence="1" type="ORF">E8E13_000340</name>
</gene>
<organism evidence="1 2">
    <name type="scientific">Curvularia kusanoi</name>
    <name type="common">Cochliobolus kusanoi</name>
    <dbReference type="NCBI Taxonomy" id="90978"/>
    <lineage>
        <taxon>Eukaryota</taxon>
        <taxon>Fungi</taxon>
        <taxon>Dikarya</taxon>
        <taxon>Ascomycota</taxon>
        <taxon>Pezizomycotina</taxon>
        <taxon>Dothideomycetes</taxon>
        <taxon>Pleosporomycetidae</taxon>
        <taxon>Pleosporales</taxon>
        <taxon>Pleosporineae</taxon>
        <taxon>Pleosporaceae</taxon>
        <taxon>Curvularia</taxon>
    </lineage>
</organism>
<reference evidence="1" key="1">
    <citation type="submission" date="2019-04" db="EMBL/GenBank/DDBJ databases">
        <title>Sequencing of skin fungus with MAO and IRED activity.</title>
        <authorList>
            <person name="Marsaioli A.J."/>
            <person name="Bonatto J.M.C."/>
            <person name="Reis Junior O."/>
        </authorList>
    </citation>
    <scope>NUCLEOTIDE SEQUENCE</scope>
    <source>
        <strain evidence="1">30M1</strain>
    </source>
</reference>
<dbReference type="Proteomes" id="UP000801428">
    <property type="component" value="Unassembled WGS sequence"/>
</dbReference>